<reference evidence="1" key="1">
    <citation type="submission" date="2020-05" db="EMBL/GenBank/DDBJ databases">
        <authorList>
            <person name="Chiriac C."/>
            <person name="Salcher M."/>
            <person name="Ghai R."/>
            <person name="Kavagutti S V."/>
        </authorList>
    </citation>
    <scope>NUCLEOTIDE SEQUENCE</scope>
</reference>
<protein>
    <submittedName>
        <fullName evidence="1">Uncharacterized protein</fullName>
    </submittedName>
</protein>
<evidence type="ECO:0000313" key="1">
    <source>
        <dbReference type="EMBL" id="CAB5187159.1"/>
    </source>
</evidence>
<organism evidence="1">
    <name type="scientific">uncultured Caudovirales phage</name>
    <dbReference type="NCBI Taxonomy" id="2100421"/>
    <lineage>
        <taxon>Viruses</taxon>
        <taxon>Duplodnaviria</taxon>
        <taxon>Heunggongvirae</taxon>
        <taxon>Uroviricota</taxon>
        <taxon>Caudoviricetes</taxon>
        <taxon>Peduoviridae</taxon>
        <taxon>Maltschvirus</taxon>
        <taxon>Maltschvirus maltsch</taxon>
    </lineage>
</organism>
<name>A0A6J7WDT3_9CAUD</name>
<dbReference type="EMBL" id="LR798210">
    <property type="protein sequence ID" value="CAB5187159.1"/>
    <property type="molecule type" value="Genomic_DNA"/>
</dbReference>
<sequence length="61" mass="6889">MAVIYMSHPVHGAKVATMELEAVEDEKNGWVRYTLDTPVEAAPLEVKRRRNRPIEVVEQGA</sequence>
<accession>A0A6J7WDT3</accession>
<proteinExistence type="predicted"/>
<gene>
    <name evidence="1" type="ORF">UFOVP160_10</name>
</gene>